<evidence type="ECO:0000256" key="4">
    <source>
        <dbReference type="ARBA" id="ARBA00023136"/>
    </source>
</evidence>
<evidence type="ECO:0000259" key="8">
    <source>
        <dbReference type="Pfam" id="PF14322"/>
    </source>
</evidence>
<evidence type="ECO:0000313" key="9">
    <source>
        <dbReference type="EMBL" id="MBB4034250.1"/>
    </source>
</evidence>
<protein>
    <recommendedName>
        <fullName evidence="11">Starch-binding associating with outer membrane</fullName>
    </recommendedName>
</protein>
<dbReference type="Pfam" id="PF14322">
    <property type="entry name" value="SusD-like_3"/>
    <property type="match status" value="1"/>
</dbReference>
<dbReference type="EMBL" id="JACIEP010000001">
    <property type="protein sequence ID" value="MBB4034250.1"/>
    <property type="molecule type" value="Genomic_DNA"/>
</dbReference>
<feature type="chain" id="PRO_5032603539" description="Starch-binding associating with outer membrane" evidence="6">
    <location>
        <begin position="25"/>
        <end position="596"/>
    </location>
</feature>
<dbReference type="Proteomes" id="UP000555103">
    <property type="component" value="Unassembled WGS sequence"/>
</dbReference>
<evidence type="ECO:0000256" key="2">
    <source>
        <dbReference type="ARBA" id="ARBA00006275"/>
    </source>
</evidence>
<organism evidence="9 10">
    <name type="scientific">Dysgonomonas hofstadii</name>
    <dbReference type="NCBI Taxonomy" id="637886"/>
    <lineage>
        <taxon>Bacteria</taxon>
        <taxon>Pseudomonadati</taxon>
        <taxon>Bacteroidota</taxon>
        <taxon>Bacteroidia</taxon>
        <taxon>Bacteroidales</taxon>
        <taxon>Dysgonomonadaceae</taxon>
        <taxon>Dysgonomonas</taxon>
    </lineage>
</organism>
<evidence type="ECO:0000313" key="10">
    <source>
        <dbReference type="Proteomes" id="UP000555103"/>
    </source>
</evidence>
<accession>A0A840CE88</accession>
<dbReference type="GO" id="GO:0009279">
    <property type="term" value="C:cell outer membrane"/>
    <property type="evidence" value="ECO:0007669"/>
    <property type="project" value="UniProtKB-SubCell"/>
</dbReference>
<dbReference type="Pfam" id="PF07980">
    <property type="entry name" value="SusD_RagB"/>
    <property type="match status" value="1"/>
</dbReference>
<keyword evidence="3 6" id="KW-0732">Signal</keyword>
<reference evidence="9 10" key="1">
    <citation type="submission" date="2020-08" db="EMBL/GenBank/DDBJ databases">
        <title>Genomic Encyclopedia of Type Strains, Phase IV (KMG-IV): sequencing the most valuable type-strain genomes for metagenomic binning, comparative biology and taxonomic classification.</title>
        <authorList>
            <person name="Goeker M."/>
        </authorList>
    </citation>
    <scope>NUCLEOTIDE SEQUENCE [LARGE SCALE GENOMIC DNA]</scope>
    <source>
        <strain evidence="9 10">DSM 104969</strain>
    </source>
</reference>
<dbReference type="AlphaFoldDB" id="A0A840CE88"/>
<comment type="similarity">
    <text evidence="2">Belongs to the SusD family.</text>
</comment>
<feature type="domain" description="RagB/SusD" evidence="7">
    <location>
        <begin position="317"/>
        <end position="594"/>
    </location>
</feature>
<dbReference type="PROSITE" id="PS51257">
    <property type="entry name" value="PROKAR_LIPOPROTEIN"/>
    <property type="match status" value="1"/>
</dbReference>
<dbReference type="InterPro" id="IPR033985">
    <property type="entry name" value="SusD-like_N"/>
</dbReference>
<feature type="signal peptide" evidence="6">
    <location>
        <begin position="1"/>
        <end position="24"/>
    </location>
</feature>
<keyword evidence="10" id="KW-1185">Reference proteome</keyword>
<evidence type="ECO:0000256" key="5">
    <source>
        <dbReference type="ARBA" id="ARBA00023237"/>
    </source>
</evidence>
<proteinExistence type="inferred from homology"/>
<gene>
    <name evidence="9" type="ORF">GGR21_000135</name>
</gene>
<evidence type="ECO:0000256" key="3">
    <source>
        <dbReference type="ARBA" id="ARBA00022729"/>
    </source>
</evidence>
<sequence length="596" mass="67598">MKKYIYLLLLCFPVLFLASCNSFESEPLNYNSEDRVLNPGDSTDNSSIKQLFYASYLNLPTLHNRLGNSYLDAATDDALPTATNTTLDYFRNNLVSASNLPDGTAWASGYQGIRRVNLFLSKVGIFPPSAQVPADYIKQMKAEARLLRSYYYFEMLKRWGGVPFLGDRVLTADDDLNIPRASIQEIADYITNEISPDVAGSCYDDLHPAQSVANDDDPDNQGNMIGHVNQGVALALLSRLHLYLASDLYNEGQSGSTISKWQTAASWAKRLIDLGVYDLYVNTSAPFRQFAMESSDFPNKEMIMVKLAGSPTVGLDQYNGPTGYSYTTASGLVNTYGYTSPSQNLVNAFLTLDGKSIYKDYDPQQGYDPSSGYDEQAPYTNRDPRLKRYIFTNGDTWLKTTVETFDGGANRGAQQNLNYTRTGYYLKKFLGNGEDVVNYTAYYRHYQIMRYAEILLNYSEAMNESEPTNDTEIVYGLIELRKRAGIKAGDDGRYGLPAIGTYNQELMRNIIRNERRIELCFEEHRFWDIRRWKIAEDVMNKPVKGVRITKEEDGTFTYSYEDAASSSFLPHMYWYPIPRVELWGNNALEQNPGWSY</sequence>
<comment type="caution">
    <text evidence="9">The sequence shown here is derived from an EMBL/GenBank/DDBJ whole genome shotgun (WGS) entry which is preliminary data.</text>
</comment>
<evidence type="ECO:0008006" key="11">
    <source>
        <dbReference type="Google" id="ProtNLM"/>
    </source>
</evidence>
<dbReference type="SUPFAM" id="SSF48452">
    <property type="entry name" value="TPR-like"/>
    <property type="match status" value="1"/>
</dbReference>
<dbReference type="Gene3D" id="1.25.40.390">
    <property type="match status" value="1"/>
</dbReference>
<name>A0A840CE88_9BACT</name>
<keyword evidence="4" id="KW-0472">Membrane</keyword>
<dbReference type="InterPro" id="IPR011990">
    <property type="entry name" value="TPR-like_helical_dom_sf"/>
</dbReference>
<feature type="domain" description="SusD-like N-terminal" evidence="8">
    <location>
        <begin position="91"/>
        <end position="192"/>
    </location>
</feature>
<evidence type="ECO:0000256" key="6">
    <source>
        <dbReference type="SAM" id="SignalP"/>
    </source>
</evidence>
<evidence type="ECO:0000259" key="7">
    <source>
        <dbReference type="Pfam" id="PF07980"/>
    </source>
</evidence>
<dbReference type="InterPro" id="IPR012944">
    <property type="entry name" value="SusD_RagB_dom"/>
</dbReference>
<keyword evidence="5" id="KW-0998">Cell outer membrane</keyword>
<evidence type="ECO:0000256" key="1">
    <source>
        <dbReference type="ARBA" id="ARBA00004442"/>
    </source>
</evidence>
<dbReference type="RefSeq" id="WP_183305210.1">
    <property type="nucleotide sequence ID" value="NZ_JACIEP010000001.1"/>
</dbReference>
<comment type="subcellular location">
    <subcellularLocation>
        <location evidence="1">Cell outer membrane</location>
    </subcellularLocation>
</comment>